<proteinExistence type="inferred from homology"/>
<dbReference type="InterPro" id="IPR045092">
    <property type="entry name" value="Rrp6-like"/>
</dbReference>
<keyword evidence="10" id="KW-1185">Reference proteome</keyword>
<evidence type="ECO:0000256" key="6">
    <source>
        <dbReference type="ARBA" id="ARBA00043957"/>
    </source>
</evidence>
<dbReference type="Pfam" id="PF08066">
    <property type="entry name" value="PMC2NT"/>
    <property type="match status" value="1"/>
</dbReference>
<dbReference type="Proteomes" id="UP000292052">
    <property type="component" value="Unassembled WGS sequence"/>
</dbReference>
<evidence type="ECO:0000256" key="3">
    <source>
        <dbReference type="ARBA" id="ARBA00022801"/>
    </source>
</evidence>
<dbReference type="CDD" id="cd06147">
    <property type="entry name" value="Rrp6p_like_exo"/>
    <property type="match status" value="1"/>
</dbReference>
<name>A0A482VQ13_ASBVE</name>
<dbReference type="GO" id="GO:0000467">
    <property type="term" value="P:exonucleolytic trimming to generate mature 3'-end of 5.8S rRNA from tricistronic rRNA transcript (SSU-rRNA, 5.8S rRNA, LSU-rRNA)"/>
    <property type="evidence" value="ECO:0007669"/>
    <property type="project" value="InterPro"/>
</dbReference>
<dbReference type="GO" id="GO:0071040">
    <property type="term" value="P:nuclear polyadenylation-dependent antisense transcript catabolic process"/>
    <property type="evidence" value="ECO:0007669"/>
    <property type="project" value="TreeGrafter"/>
</dbReference>
<gene>
    <name evidence="9" type="ORF">BDFB_003009</name>
</gene>
<dbReference type="GO" id="GO:0071036">
    <property type="term" value="P:nuclear polyadenylation-dependent snoRNA catabolic process"/>
    <property type="evidence" value="ECO:0007669"/>
    <property type="project" value="TreeGrafter"/>
</dbReference>
<dbReference type="GO" id="GO:0071037">
    <property type="term" value="P:nuclear polyadenylation-dependent snRNA catabolic process"/>
    <property type="evidence" value="ECO:0007669"/>
    <property type="project" value="TreeGrafter"/>
</dbReference>
<keyword evidence="1" id="KW-0698">rRNA processing</keyword>
<dbReference type="GO" id="GO:0071039">
    <property type="term" value="P:nuclear polyadenylation-dependent CUT catabolic process"/>
    <property type="evidence" value="ECO:0007669"/>
    <property type="project" value="TreeGrafter"/>
</dbReference>
<feature type="compositionally biased region" description="Basic and acidic residues" evidence="7">
    <location>
        <begin position="778"/>
        <end position="794"/>
    </location>
</feature>
<evidence type="ECO:0000313" key="9">
    <source>
        <dbReference type="EMBL" id="RZC34489.1"/>
    </source>
</evidence>
<feature type="compositionally biased region" description="Basic and acidic residues" evidence="7">
    <location>
        <begin position="667"/>
        <end position="678"/>
    </location>
</feature>
<dbReference type="PANTHER" id="PTHR12124:SF47">
    <property type="entry name" value="EXOSOME COMPONENT 10"/>
    <property type="match status" value="1"/>
</dbReference>
<keyword evidence="3" id="KW-0378">Hydrolase</keyword>
<dbReference type="GO" id="GO:0071035">
    <property type="term" value="P:nuclear polyadenylation-dependent rRNA catabolic process"/>
    <property type="evidence" value="ECO:0007669"/>
    <property type="project" value="TreeGrafter"/>
</dbReference>
<evidence type="ECO:0000256" key="2">
    <source>
        <dbReference type="ARBA" id="ARBA00022722"/>
    </source>
</evidence>
<dbReference type="OrthoDB" id="2250022at2759"/>
<organism evidence="9 10">
    <name type="scientific">Asbolus verrucosus</name>
    <name type="common">Desert ironclad beetle</name>
    <dbReference type="NCBI Taxonomy" id="1661398"/>
    <lineage>
        <taxon>Eukaryota</taxon>
        <taxon>Metazoa</taxon>
        <taxon>Ecdysozoa</taxon>
        <taxon>Arthropoda</taxon>
        <taxon>Hexapoda</taxon>
        <taxon>Insecta</taxon>
        <taxon>Pterygota</taxon>
        <taxon>Neoptera</taxon>
        <taxon>Endopterygota</taxon>
        <taxon>Coleoptera</taxon>
        <taxon>Polyphaga</taxon>
        <taxon>Cucujiformia</taxon>
        <taxon>Tenebrionidae</taxon>
        <taxon>Pimeliinae</taxon>
        <taxon>Asbolus</taxon>
    </lineage>
</organism>
<keyword evidence="4" id="KW-0271">Exosome</keyword>
<evidence type="ECO:0000259" key="8">
    <source>
        <dbReference type="SMART" id="SM00474"/>
    </source>
</evidence>
<dbReference type="InterPro" id="IPR049559">
    <property type="entry name" value="Rrp6p-like_exo"/>
</dbReference>
<dbReference type="GO" id="GO:0000175">
    <property type="term" value="F:3'-5'-RNA exonuclease activity"/>
    <property type="evidence" value="ECO:0007669"/>
    <property type="project" value="InterPro"/>
</dbReference>
<evidence type="ECO:0000313" key="10">
    <source>
        <dbReference type="Proteomes" id="UP000292052"/>
    </source>
</evidence>
<dbReference type="InterPro" id="IPR036397">
    <property type="entry name" value="RNaseH_sf"/>
</dbReference>
<keyword evidence="5" id="KW-0269">Exonuclease</keyword>
<feature type="compositionally biased region" description="Polar residues" evidence="7">
    <location>
        <begin position="705"/>
        <end position="729"/>
    </location>
</feature>
<dbReference type="STRING" id="1661398.A0A482VQ13"/>
<dbReference type="AlphaFoldDB" id="A0A482VQ13"/>
<evidence type="ECO:0000256" key="1">
    <source>
        <dbReference type="ARBA" id="ARBA00022552"/>
    </source>
</evidence>
<feature type="region of interest" description="Disordered" evidence="7">
    <location>
        <begin position="619"/>
        <end position="646"/>
    </location>
</feature>
<comment type="caution">
    <text evidence="9">The sequence shown here is derived from an EMBL/GenBank/DDBJ whole genome shotgun (WGS) entry which is preliminary data.</text>
</comment>
<dbReference type="FunFam" id="3.30.420.10:FF:000059">
    <property type="entry name" value="Exosome complex exonuclease Rrp6"/>
    <property type="match status" value="1"/>
</dbReference>
<dbReference type="PANTHER" id="PTHR12124">
    <property type="entry name" value="POLYMYOSITIS/SCLERODERMA AUTOANTIGEN-RELATED"/>
    <property type="match status" value="1"/>
</dbReference>
<dbReference type="InterPro" id="IPR012337">
    <property type="entry name" value="RNaseH-like_sf"/>
</dbReference>
<dbReference type="GO" id="GO:0071044">
    <property type="term" value="P:histone mRNA catabolic process"/>
    <property type="evidence" value="ECO:0007669"/>
    <property type="project" value="TreeGrafter"/>
</dbReference>
<dbReference type="SMART" id="SM00474">
    <property type="entry name" value="35EXOc"/>
    <property type="match status" value="1"/>
</dbReference>
<keyword evidence="2" id="KW-0540">Nuclease</keyword>
<feature type="non-terminal residue" evidence="9">
    <location>
        <position position="829"/>
    </location>
</feature>
<feature type="compositionally biased region" description="Low complexity" evidence="7">
    <location>
        <begin position="747"/>
        <end position="764"/>
    </location>
</feature>
<dbReference type="InterPro" id="IPR012588">
    <property type="entry name" value="Exosome-assoc_fac_Rrp6_N"/>
</dbReference>
<dbReference type="Gene3D" id="3.30.420.10">
    <property type="entry name" value="Ribonuclease H-like superfamily/Ribonuclease H"/>
    <property type="match status" value="1"/>
</dbReference>
<dbReference type="SUPFAM" id="SSF53098">
    <property type="entry name" value="Ribonuclease H-like"/>
    <property type="match status" value="1"/>
</dbReference>
<feature type="region of interest" description="Disordered" evidence="7">
    <location>
        <begin position="667"/>
        <end position="795"/>
    </location>
</feature>
<dbReference type="Pfam" id="PF01612">
    <property type="entry name" value="DNA_pol_A_exo1"/>
    <property type="match status" value="1"/>
</dbReference>
<comment type="similarity">
    <text evidence="6">Belongs to the exosome component 10/RRP6 family.</text>
</comment>
<evidence type="ECO:0000256" key="5">
    <source>
        <dbReference type="ARBA" id="ARBA00022839"/>
    </source>
</evidence>
<evidence type="ECO:0000256" key="4">
    <source>
        <dbReference type="ARBA" id="ARBA00022835"/>
    </source>
</evidence>
<sequence>MSEVKCEPTEAPSETSKETEIIPGYSTIEQFTKDGFKVLMEAIRHSNALPTGRDRNFYNVSESFTKIINDEGGSVLRLMNQIMRCNDIESNIRNRILDEKTELVVEANDVILEKVANNIDEMNGVRKALPEPIIIQTVSAELPINGSWNRPTSATITVNSTASGSLGNKCIKLITAKNIVRPQKFFKDKIDNSNKYPWCPRIRDKPNSLKPLAIFLEEFENENGQEYSHPYEFELDRFTPTAEQLVEEVPEFPRDLSTTPLVEIDKPEQLDDLVETLRTYKEFAVDLEHHSYRSFMGITCLLQISTQDKDYLIDTLALRDKLYILNEVFTKNNIVKIFHGADKDVEWLQRDLSIYVVNMFDTHQAAKVLQYSGLSLAFLMKKFFNVLPDKQFQLADWRIRPLPEEFKTYAREDTHYLIYIYKMLKKELLAKGNKSDNLLRSVIERSTDICKRRYFKPILRDDSHLDLYRKCKKMFDNRQLSHLLELHQILLKARDQPLEKAVLKEHTTGRGVLKKVSKVNVDSALHCPHDLSKSNEFRDDLPTLLGSSQLKSENRNVADVDLTIEKSSSYSIFDSSSSCDEDAFNERRTFKKLRGFASFSPYERYKLVKPFVQEEEKAVQTEKQKEEEAKTKEPVEGSGRTDDERIASIRDHFLQLSKKFTEELEIKKQEEKEKEKSLIEMGGSRKRKRDFDAENDGLFPEPQAIESSLHTPIPNMNKNQHNQEGQTDSQRQPQQLYKKKKKKNRQQQKQDNQNQNNQGGKAQNRFSQRAVNQVVDFQQHENRQKKQKQNERNKIFVPYDYASVDFRQFQGGAGSATGAVNIKSNFKAK</sequence>
<feature type="compositionally biased region" description="Basic residues" evidence="7">
    <location>
        <begin position="737"/>
        <end position="746"/>
    </location>
</feature>
<dbReference type="GO" id="GO:0005730">
    <property type="term" value="C:nucleolus"/>
    <property type="evidence" value="ECO:0007669"/>
    <property type="project" value="TreeGrafter"/>
</dbReference>
<accession>A0A482VQ13</accession>
<dbReference type="EMBL" id="QDEB01079480">
    <property type="protein sequence ID" value="RZC34489.1"/>
    <property type="molecule type" value="Genomic_DNA"/>
</dbReference>
<dbReference type="GO" id="GO:0071038">
    <property type="term" value="P:TRAMP-dependent tRNA surveillance pathway"/>
    <property type="evidence" value="ECO:0007669"/>
    <property type="project" value="TreeGrafter"/>
</dbReference>
<dbReference type="InterPro" id="IPR002562">
    <property type="entry name" value="3'-5'_exonuclease_dom"/>
</dbReference>
<feature type="domain" description="3'-5' exonuclease" evidence="8">
    <location>
        <begin position="261"/>
        <end position="429"/>
    </location>
</feature>
<protein>
    <submittedName>
        <fullName evidence="9">Exosome component 10</fullName>
    </submittedName>
</protein>
<dbReference type="GO" id="GO:0000176">
    <property type="term" value="C:nuclear exosome (RNase complex)"/>
    <property type="evidence" value="ECO:0007669"/>
    <property type="project" value="InterPro"/>
</dbReference>
<reference evidence="9 10" key="1">
    <citation type="submission" date="2017-03" db="EMBL/GenBank/DDBJ databases">
        <title>Genome of the blue death feigning beetle - Asbolus verrucosus.</title>
        <authorList>
            <person name="Rider S.D."/>
        </authorList>
    </citation>
    <scope>NUCLEOTIDE SEQUENCE [LARGE SCALE GENOMIC DNA]</scope>
    <source>
        <strain evidence="9">Butters</strain>
        <tissue evidence="9">Head and leg muscle</tissue>
    </source>
</reference>
<dbReference type="GO" id="GO:0071051">
    <property type="term" value="P:poly(A)-dependent snoRNA 3'-end processing"/>
    <property type="evidence" value="ECO:0007669"/>
    <property type="project" value="TreeGrafter"/>
</dbReference>
<dbReference type="GO" id="GO:0003727">
    <property type="term" value="F:single-stranded RNA binding"/>
    <property type="evidence" value="ECO:0007669"/>
    <property type="project" value="TreeGrafter"/>
</dbReference>
<evidence type="ECO:0000256" key="7">
    <source>
        <dbReference type="SAM" id="MobiDB-lite"/>
    </source>
</evidence>